<keyword evidence="4" id="KW-0175">Coiled coil</keyword>
<protein>
    <submittedName>
        <fullName evidence="6">Uncharacterized protein</fullName>
    </submittedName>
</protein>
<keyword evidence="7" id="KW-1185">Reference proteome</keyword>
<dbReference type="GO" id="GO:0030691">
    <property type="term" value="C:Noc2p-Noc3p complex"/>
    <property type="evidence" value="ECO:0007669"/>
    <property type="project" value="TreeGrafter"/>
</dbReference>
<feature type="compositionally biased region" description="Basic and acidic residues" evidence="5">
    <location>
        <begin position="17"/>
        <end position="52"/>
    </location>
</feature>
<comment type="subcellular location">
    <subcellularLocation>
        <location evidence="1">Nucleus</location>
    </subcellularLocation>
</comment>
<feature type="compositionally biased region" description="Basic residues" evidence="5">
    <location>
        <begin position="1"/>
        <end position="16"/>
    </location>
</feature>
<dbReference type="VEuPathDB" id="MicrosporidiaDB:THOM_2400"/>
<sequence length="365" mass="42478">MVCRKKIFAKNGKKGKYNGDKGRVREYKKENKTNYVGLERKNGKEARERDNNSSKYHKKDRKNVAGNITINRRKSEMKHTGNIGDNKKILDRKYEKKAPANTSDRRGGSAKRKSEDTKPKKKLNKENDHELEKNSQLHKIYCMEENGDEINKFVENATKEMVKEEVSYLGYLIKQKEYDRSLCVFMIENISKCIGSNNLKSFLNIVFKLLEVVSIKKSVFHLKIIQSVLRIPFYIPLARKLIELFKLGIAIKDTKTIGKKIDYSKIKLTTEYLRSEELKGFILEESLALLFAHLNSISDSLGFPEISYHVLKELKEINEDNIDLKDLIERIERQVDLITNKRKGIKFVSEKDIREFELSTSKMVS</sequence>
<feature type="coiled-coil region" evidence="4">
    <location>
        <begin position="314"/>
        <end position="341"/>
    </location>
</feature>
<evidence type="ECO:0000256" key="3">
    <source>
        <dbReference type="ARBA" id="ARBA00023242"/>
    </source>
</evidence>
<dbReference type="AlphaFoldDB" id="L7JUI9"/>
<evidence type="ECO:0000256" key="1">
    <source>
        <dbReference type="ARBA" id="ARBA00004123"/>
    </source>
</evidence>
<evidence type="ECO:0000256" key="4">
    <source>
        <dbReference type="SAM" id="Coils"/>
    </source>
</evidence>
<dbReference type="PANTHER" id="PTHR12687:SF4">
    <property type="entry name" value="NUCLEOLAR COMPLEX PROTEIN 2 HOMOLOG"/>
    <property type="match status" value="1"/>
</dbReference>
<dbReference type="OMA" id="RKSEMKH"/>
<feature type="compositionally biased region" description="Basic and acidic residues" evidence="5">
    <location>
        <begin position="73"/>
        <end position="132"/>
    </location>
</feature>
<keyword evidence="3" id="KW-0539">Nucleus</keyword>
<evidence type="ECO:0000313" key="6">
    <source>
        <dbReference type="EMBL" id="ELQ74676.1"/>
    </source>
</evidence>
<evidence type="ECO:0000313" key="7">
    <source>
        <dbReference type="Proteomes" id="UP000011185"/>
    </source>
</evidence>
<dbReference type="InParanoid" id="L7JUI9"/>
<dbReference type="InterPro" id="IPR005343">
    <property type="entry name" value="Noc2"/>
</dbReference>
<dbReference type="PANTHER" id="PTHR12687">
    <property type="entry name" value="NUCLEOLAR COMPLEX 2 AND RAD4-RELATED"/>
    <property type="match status" value="1"/>
</dbReference>
<comment type="similarity">
    <text evidence="2">Belongs to the NOC2 family.</text>
</comment>
<feature type="region of interest" description="Disordered" evidence="5">
    <location>
        <begin position="1"/>
        <end position="132"/>
    </location>
</feature>
<gene>
    <name evidence="6" type="ORF">THOM_2400</name>
</gene>
<dbReference type="GO" id="GO:0005654">
    <property type="term" value="C:nucleoplasm"/>
    <property type="evidence" value="ECO:0007669"/>
    <property type="project" value="TreeGrafter"/>
</dbReference>
<dbReference type="GO" id="GO:0042273">
    <property type="term" value="P:ribosomal large subunit biogenesis"/>
    <property type="evidence" value="ECO:0007669"/>
    <property type="project" value="TreeGrafter"/>
</dbReference>
<organism evidence="6 7">
    <name type="scientific">Trachipleistophora hominis</name>
    <name type="common">Microsporidian parasite</name>
    <dbReference type="NCBI Taxonomy" id="72359"/>
    <lineage>
        <taxon>Eukaryota</taxon>
        <taxon>Fungi</taxon>
        <taxon>Fungi incertae sedis</taxon>
        <taxon>Microsporidia</taxon>
        <taxon>Pleistophoridae</taxon>
        <taxon>Trachipleistophora</taxon>
    </lineage>
</organism>
<dbReference type="Pfam" id="PF03715">
    <property type="entry name" value="Noc2"/>
    <property type="match status" value="1"/>
</dbReference>
<accession>L7JUI9</accession>
<proteinExistence type="inferred from homology"/>
<dbReference type="GO" id="GO:0005730">
    <property type="term" value="C:nucleolus"/>
    <property type="evidence" value="ECO:0007669"/>
    <property type="project" value="TreeGrafter"/>
</dbReference>
<evidence type="ECO:0000256" key="2">
    <source>
        <dbReference type="ARBA" id="ARBA00005907"/>
    </source>
</evidence>
<reference evidence="6 7" key="1">
    <citation type="journal article" date="2012" name="PLoS Pathog.">
        <title>The genome of the obligate intracellular parasite Trachipleistophora hominis: new insights into microsporidian genome dynamics and reductive evolution.</title>
        <authorList>
            <person name="Heinz E."/>
            <person name="Williams T.A."/>
            <person name="Nakjang S."/>
            <person name="Noel C.J."/>
            <person name="Swan D.C."/>
            <person name="Goldberg A.V."/>
            <person name="Harris S.R."/>
            <person name="Weinmaier T."/>
            <person name="Markert S."/>
            <person name="Becher D."/>
            <person name="Bernhardt J."/>
            <person name="Dagan T."/>
            <person name="Hacker C."/>
            <person name="Lucocq J.M."/>
            <person name="Schweder T."/>
            <person name="Rattei T."/>
            <person name="Hall N."/>
            <person name="Hirt R.P."/>
            <person name="Embley T.M."/>
        </authorList>
    </citation>
    <scope>NUCLEOTIDE SEQUENCE [LARGE SCALE GENOMIC DNA]</scope>
</reference>
<dbReference type="GO" id="GO:0030690">
    <property type="term" value="C:Noc1p-Noc2p complex"/>
    <property type="evidence" value="ECO:0007669"/>
    <property type="project" value="TreeGrafter"/>
</dbReference>
<evidence type="ECO:0000256" key="5">
    <source>
        <dbReference type="SAM" id="MobiDB-lite"/>
    </source>
</evidence>
<dbReference type="Proteomes" id="UP000011185">
    <property type="component" value="Unassembled WGS sequence"/>
</dbReference>
<dbReference type="HOGENOM" id="CLU_759070_0_0_1"/>
<dbReference type="OrthoDB" id="10266662at2759"/>
<name>L7JUI9_TRAHO</name>
<dbReference type="STRING" id="72359.L7JUI9"/>
<dbReference type="EMBL" id="JH994031">
    <property type="protein sequence ID" value="ELQ74676.1"/>
    <property type="molecule type" value="Genomic_DNA"/>
</dbReference>